<feature type="chain" id="PRO_5024286072" evidence="2">
    <location>
        <begin position="26"/>
        <end position="592"/>
    </location>
</feature>
<dbReference type="OrthoDB" id="1042999at2"/>
<dbReference type="PANTHER" id="PTHR42767">
    <property type="entry name" value="ENDO-BETA-1,6-GALACTANASE"/>
    <property type="match status" value="1"/>
</dbReference>
<dbReference type="SUPFAM" id="SSF51011">
    <property type="entry name" value="Glycosyl hydrolase domain"/>
    <property type="match status" value="1"/>
</dbReference>
<dbReference type="InterPro" id="IPR026444">
    <property type="entry name" value="Secre_tail"/>
</dbReference>
<evidence type="ECO:0000313" key="4">
    <source>
        <dbReference type="Proteomes" id="UP000307140"/>
    </source>
</evidence>
<proteinExistence type="predicted"/>
<protein>
    <submittedName>
        <fullName evidence="3">T9SS type A sorting domain-containing protein</fullName>
    </submittedName>
</protein>
<dbReference type="AlphaFoldDB" id="A0A5S3N5N3"/>
<dbReference type="Gene3D" id="3.20.20.80">
    <property type="entry name" value="Glycosidases"/>
    <property type="match status" value="1"/>
</dbReference>
<dbReference type="InterPro" id="IPR039743">
    <property type="entry name" value="6GAL/EXGAL"/>
</dbReference>
<dbReference type="EMBL" id="VANR01000003">
    <property type="protein sequence ID" value="TMM30600.1"/>
    <property type="molecule type" value="Genomic_DNA"/>
</dbReference>
<name>A0A5S3N5N3_9FLAO</name>
<keyword evidence="1 2" id="KW-0732">Signal</keyword>
<dbReference type="Proteomes" id="UP000307140">
    <property type="component" value="Unassembled WGS sequence"/>
</dbReference>
<keyword evidence="4" id="KW-1185">Reference proteome</keyword>
<dbReference type="RefSeq" id="WP_138535550.1">
    <property type="nucleotide sequence ID" value="NZ_VANR01000003.1"/>
</dbReference>
<dbReference type="GO" id="GO:0004553">
    <property type="term" value="F:hydrolase activity, hydrolyzing O-glycosyl compounds"/>
    <property type="evidence" value="ECO:0007669"/>
    <property type="project" value="InterPro"/>
</dbReference>
<sequence length="592" mass="66844">MKSQNINIRVLFIIAFCLYINNTNAQSNVVVDPEIEHQTIEGWGVSLAWWANLAGGMGDDVVEELAGYAVNDLNLNVFRFNIAGGENPNCTEGDHFRKDGALIPNYRSPQADNEGWGTYDLTKDVRQIKVMNKIAELRADKGDIITEMISYSPPWWMTYGECSAGNVNATSENLKPEFIDDFADYLASATKGLKTTYPSWNVSYIVPFNEPTSGYWKKGGNQEGSAIYPQTQAQILWRLWQRKNALGIPEIKLSGSDNSKVTWSLSNMTSLKNNNPNEYNGIAKITTHSYAGDWMDKRDLATFAKENGNKPIWQTETGPLSWQRNGRGWFARHYDMAYRLVEDLRNLKATVWCDWQLMSRDDGWGMIHQTNWDENNPYKTPTFNKTRGFYCRKNFTNFIKVGYSIINTNNGSTLAALSPDKNEAVFVIVNNSGNARSYNVDLKNFSNINSFKTFRTSGSTSSTGENTEEKMVNSITQKGVLSNKNISYNAPAYSVTTFVIDVSNSLSVENFKGDEVLVYPTPFTIQCTFKLPRNLSNAELIIYNVIGKEVKKISNINSNEIIVERDNLDNGMHFYKLIENNSVISKGFLITE</sequence>
<organism evidence="3 4">
    <name type="scientific">Polaribacter aestuariivivens</name>
    <dbReference type="NCBI Taxonomy" id="2304626"/>
    <lineage>
        <taxon>Bacteria</taxon>
        <taxon>Pseudomonadati</taxon>
        <taxon>Bacteroidota</taxon>
        <taxon>Flavobacteriia</taxon>
        <taxon>Flavobacteriales</taxon>
        <taxon>Flavobacteriaceae</taxon>
    </lineage>
</organism>
<evidence type="ECO:0000256" key="1">
    <source>
        <dbReference type="ARBA" id="ARBA00022729"/>
    </source>
</evidence>
<dbReference type="SUPFAM" id="SSF51445">
    <property type="entry name" value="(Trans)glycosidases"/>
    <property type="match status" value="1"/>
</dbReference>
<dbReference type="Gene3D" id="2.60.40.1180">
    <property type="entry name" value="Golgi alpha-mannosidase II"/>
    <property type="match status" value="1"/>
</dbReference>
<accession>A0A5S3N5N3</accession>
<comment type="caution">
    <text evidence="3">The sequence shown here is derived from an EMBL/GenBank/DDBJ whole genome shotgun (WGS) entry which is preliminary data.</text>
</comment>
<gene>
    <name evidence="3" type="ORF">FDT66_07500</name>
</gene>
<evidence type="ECO:0000313" key="3">
    <source>
        <dbReference type="EMBL" id="TMM30600.1"/>
    </source>
</evidence>
<feature type="signal peptide" evidence="2">
    <location>
        <begin position="1"/>
        <end position="25"/>
    </location>
</feature>
<dbReference type="PANTHER" id="PTHR42767:SF1">
    <property type="entry name" value="ENDO-BETA-1,6-GALACTANASE-LIKE DOMAIN-CONTAINING PROTEIN"/>
    <property type="match status" value="1"/>
</dbReference>
<dbReference type="InterPro" id="IPR013780">
    <property type="entry name" value="Glyco_hydro_b"/>
</dbReference>
<reference evidence="3 4" key="1">
    <citation type="submission" date="2019-05" db="EMBL/GenBank/DDBJ databases">
        <title>Polaribacter aestuariivivens sp. nov., isolated from a tidal flat.</title>
        <authorList>
            <person name="Yoon J.-H."/>
        </authorList>
    </citation>
    <scope>NUCLEOTIDE SEQUENCE [LARGE SCALE GENOMIC DNA]</scope>
    <source>
        <strain evidence="3 4">DBTF-3</strain>
    </source>
</reference>
<dbReference type="NCBIfam" id="TIGR04183">
    <property type="entry name" value="Por_Secre_tail"/>
    <property type="match status" value="1"/>
</dbReference>
<evidence type="ECO:0000256" key="2">
    <source>
        <dbReference type="SAM" id="SignalP"/>
    </source>
</evidence>
<dbReference type="InterPro" id="IPR017853">
    <property type="entry name" value="GH"/>
</dbReference>